<evidence type="ECO:0000256" key="1">
    <source>
        <dbReference type="SAM" id="MobiDB-lite"/>
    </source>
</evidence>
<evidence type="ECO:0000313" key="2">
    <source>
        <dbReference type="EMBL" id="ODM18581.1"/>
    </source>
</evidence>
<comment type="caution">
    <text evidence="2">The sequence shown here is derived from an EMBL/GenBank/DDBJ whole genome shotgun (WGS) entry which is preliminary data.</text>
</comment>
<evidence type="ECO:0000313" key="3">
    <source>
        <dbReference type="Proteomes" id="UP000094569"/>
    </source>
</evidence>
<organism evidence="2 3">
    <name type="scientific">Aspergillus cristatus</name>
    <name type="common">Chinese Fuzhuan brick tea-fermentation fungus</name>
    <name type="synonym">Eurotium cristatum</name>
    <dbReference type="NCBI Taxonomy" id="573508"/>
    <lineage>
        <taxon>Eukaryota</taxon>
        <taxon>Fungi</taxon>
        <taxon>Dikarya</taxon>
        <taxon>Ascomycota</taxon>
        <taxon>Pezizomycotina</taxon>
        <taxon>Eurotiomycetes</taxon>
        <taxon>Eurotiomycetidae</taxon>
        <taxon>Eurotiales</taxon>
        <taxon>Aspergillaceae</taxon>
        <taxon>Aspergillus</taxon>
        <taxon>Aspergillus subgen. Aspergillus</taxon>
    </lineage>
</organism>
<dbReference type="AlphaFoldDB" id="A0A1E3BCS9"/>
<keyword evidence="3" id="KW-1185">Reference proteome</keyword>
<sequence length="80" mass="8941">MSDLQDQACHLYDQADKLRSSRNCGSNTSSSQSASDWQDQSHMATQSNDYYSGSGQYATQNDNGGAKGSNGDIERRWQRW</sequence>
<feature type="compositionally biased region" description="Polar residues" evidence="1">
    <location>
        <begin position="42"/>
        <end position="63"/>
    </location>
</feature>
<protein>
    <submittedName>
        <fullName evidence="2">Uncharacterized protein</fullName>
    </submittedName>
</protein>
<reference evidence="2 3" key="1">
    <citation type="journal article" date="2016" name="BMC Genomics">
        <title>Comparative genomic and transcriptomic analyses of the Fuzhuan brick tea-fermentation fungus Aspergillus cristatus.</title>
        <authorList>
            <person name="Ge Y."/>
            <person name="Wang Y."/>
            <person name="Liu Y."/>
            <person name="Tan Y."/>
            <person name="Ren X."/>
            <person name="Zhang X."/>
            <person name="Hyde K.D."/>
            <person name="Liu Y."/>
            <person name="Liu Z."/>
        </authorList>
    </citation>
    <scope>NUCLEOTIDE SEQUENCE [LARGE SCALE GENOMIC DNA]</scope>
    <source>
        <strain evidence="2 3">GZAAS20.1005</strain>
    </source>
</reference>
<dbReference type="Proteomes" id="UP000094569">
    <property type="component" value="Unassembled WGS sequence"/>
</dbReference>
<dbReference type="VEuPathDB" id="FungiDB:SI65_05198"/>
<name>A0A1E3BCS9_ASPCR</name>
<gene>
    <name evidence="2" type="ORF">SI65_05198</name>
</gene>
<feature type="region of interest" description="Disordered" evidence="1">
    <location>
        <begin position="19"/>
        <end position="80"/>
    </location>
</feature>
<proteinExistence type="predicted"/>
<feature type="compositionally biased region" description="Low complexity" evidence="1">
    <location>
        <begin position="21"/>
        <end position="41"/>
    </location>
</feature>
<accession>A0A1E3BCS9</accession>
<dbReference type="EMBL" id="JXNT01000005">
    <property type="protein sequence ID" value="ODM18581.1"/>
    <property type="molecule type" value="Genomic_DNA"/>
</dbReference>